<evidence type="ECO:0000256" key="7">
    <source>
        <dbReference type="ARBA" id="ARBA00023136"/>
    </source>
</evidence>
<evidence type="ECO:0000313" key="11">
    <source>
        <dbReference type="EMBL" id="MBB4411143.1"/>
    </source>
</evidence>
<dbReference type="Gene3D" id="1.20.1250.20">
    <property type="entry name" value="MFS general substrate transporter like domains"/>
    <property type="match status" value="1"/>
</dbReference>
<dbReference type="InterPro" id="IPR005829">
    <property type="entry name" value="Sugar_transporter_CS"/>
</dbReference>
<feature type="transmembrane region" description="Helical" evidence="8">
    <location>
        <begin position="309"/>
        <end position="331"/>
    </location>
</feature>
<evidence type="ECO:0000259" key="9">
    <source>
        <dbReference type="PROSITE" id="PS50850"/>
    </source>
</evidence>
<keyword evidence="7 8" id="KW-0472">Membrane</keyword>
<feature type="transmembrane region" description="Helical" evidence="8">
    <location>
        <begin position="403"/>
        <end position="421"/>
    </location>
</feature>
<dbReference type="RefSeq" id="WP_246435663.1">
    <property type="nucleotide sequence ID" value="NZ_JACIGW010000001.1"/>
</dbReference>
<evidence type="ECO:0000256" key="3">
    <source>
        <dbReference type="ARBA" id="ARBA00022475"/>
    </source>
</evidence>
<keyword evidence="5" id="KW-0769">Symport</keyword>
<dbReference type="InterPro" id="IPR036259">
    <property type="entry name" value="MFS_trans_sf"/>
</dbReference>
<dbReference type="GO" id="GO:0015293">
    <property type="term" value="F:symporter activity"/>
    <property type="evidence" value="ECO:0007669"/>
    <property type="project" value="UniProtKB-KW"/>
</dbReference>
<evidence type="ECO:0000256" key="4">
    <source>
        <dbReference type="ARBA" id="ARBA00022692"/>
    </source>
</evidence>
<keyword evidence="14" id="KW-1185">Reference proteome</keyword>
<accession>A0A7W6S3D0</accession>
<evidence type="ECO:0000256" key="6">
    <source>
        <dbReference type="ARBA" id="ARBA00022989"/>
    </source>
</evidence>
<feature type="transmembrane region" description="Helical" evidence="8">
    <location>
        <begin position="57"/>
        <end position="77"/>
    </location>
</feature>
<evidence type="ECO:0000313" key="15">
    <source>
        <dbReference type="Proteomes" id="UP000576087"/>
    </source>
</evidence>
<comment type="caution">
    <text evidence="10">The sequence shown here is derived from an EMBL/GenBank/DDBJ whole genome shotgun (WGS) entry which is preliminary data.</text>
</comment>
<dbReference type="InterPro" id="IPR051084">
    <property type="entry name" value="H+-coupled_symporters"/>
</dbReference>
<feature type="transmembrane region" description="Helical" evidence="8">
    <location>
        <begin position="370"/>
        <end position="391"/>
    </location>
</feature>
<dbReference type="FunFam" id="1.20.1250.20:FF:000001">
    <property type="entry name" value="Dicarboxylate MFS transporter"/>
    <property type="match status" value="1"/>
</dbReference>
<dbReference type="PANTHER" id="PTHR43528">
    <property type="entry name" value="ALPHA-KETOGLUTARATE PERMEASE"/>
    <property type="match status" value="1"/>
</dbReference>
<dbReference type="InterPro" id="IPR020846">
    <property type="entry name" value="MFS_dom"/>
</dbReference>
<dbReference type="PANTHER" id="PTHR43528:SF5">
    <property type="entry name" value="PROLINE_BETAINE TRANSPORTER"/>
    <property type="match status" value="1"/>
</dbReference>
<sequence length="433" mass="47262">MAKDVASSPIDEKVRLKSIIGGSAGNLVEWYDWYVYSAFTLYFAPIFFPSGDQTAELLSAAAVFAVGFLMRPIGAWFMGIYADRKGRKAGLTLSVTLMCLGSFLIAIAPGYESIGLAAPAILVFARLLQGISVGGEYGASATYLSEMAGRNRRGFFSSFQYVTLISGQLVALAVLLVLQALLTAEQLQSWGWRIPFFIGGLLAIVVFYIRRGLVETQSFKNADKDAKKASGGWALFRHYPKEAFLVIALTSGGTLAFYAYTTYLQKFLVNTSGFSKETATEITTAALFVFMLCQPIAGALSDKIGRKPLMVGFGVLGTLFTYLIFTSLAATTNAFNAFLLSLVGLLIVTGYTSINAVVKAELFPAHIRALGVALPYALANTIFGGTAEFVALKFKQIGHEEWFFWYVTIMIAISLMVYVKMRDTKHHSHIKED</sequence>
<dbReference type="EMBL" id="JACIGW010000001">
    <property type="protein sequence ID" value="MBB4346463.1"/>
    <property type="molecule type" value="Genomic_DNA"/>
</dbReference>
<dbReference type="Pfam" id="PF00083">
    <property type="entry name" value="Sugar_tr"/>
    <property type="match status" value="2"/>
</dbReference>
<dbReference type="PROSITE" id="PS00216">
    <property type="entry name" value="SUGAR_TRANSPORT_1"/>
    <property type="match status" value="1"/>
</dbReference>
<feature type="domain" description="Major facilitator superfamily (MFS) profile" evidence="9">
    <location>
        <begin position="18"/>
        <end position="425"/>
    </location>
</feature>
<proteinExistence type="predicted"/>
<dbReference type="CDD" id="cd17367">
    <property type="entry name" value="MFS_KgtP"/>
    <property type="match status" value="1"/>
</dbReference>
<feature type="transmembrane region" description="Helical" evidence="8">
    <location>
        <begin position="89"/>
        <end position="108"/>
    </location>
</feature>
<reference evidence="13 14" key="1">
    <citation type="submission" date="2020-08" db="EMBL/GenBank/DDBJ databases">
        <title>Genomic Encyclopedia of Type Strains, Phase IV (KMG-V): Genome sequencing to study the core and pangenomes of soil and plant-associated prokaryotes.</title>
        <authorList>
            <person name="Whitman W."/>
        </authorList>
    </citation>
    <scope>NUCLEOTIDE SEQUENCE [LARGE SCALE GENOMIC DNA]</scope>
    <source>
        <strain evidence="11 14">SEMIA 444</strain>
        <strain evidence="10 13">SEMIA 448</strain>
        <strain evidence="12 15">SEMIA 452</strain>
    </source>
</reference>
<feature type="transmembrane region" description="Helical" evidence="8">
    <location>
        <begin position="243"/>
        <end position="262"/>
    </location>
</feature>
<dbReference type="PROSITE" id="PS00217">
    <property type="entry name" value="SUGAR_TRANSPORT_2"/>
    <property type="match status" value="1"/>
</dbReference>
<protein>
    <submittedName>
        <fullName evidence="10">MHS family alpha-ketoglutarate permease-like MFS transporter</fullName>
    </submittedName>
</protein>
<dbReference type="Proteomes" id="UP000576087">
    <property type="component" value="Unassembled WGS sequence"/>
</dbReference>
<dbReference type="EMBL" id="JACIGY010000001">
    <property type="protein sequence ID" value="MBB4411143.1"/>
    <property type="molecule type" value="Genomic_DNA"/>
</dbReference>
<keyword evidence="2" id="KW-0813">Transport</keyword>
<feature type="transmembrane region" description="Helical" evidence="8">
    <location>
        <begin position="33"/>
        <end position="51"/>
    </location>
</feature>
<evidence type="ECO:0000256" key="5">
    <source>
        <dbReference type="ARBA" id="ARBA00022847"/>
    </source>
</evidence>
<evidence type="ECO:0000256" key="1">
    <source>
        <dbReference type="ARBA" id="ARBA00004651"/>
    </source>
</evidence>
<feature type="transmembrane region" description="Helical" evidence="8">
    <location>
        <begin position="190"/>
        <end position="209"/>
    </location>
</feature>
<evidence type="ECO:0000313" key="12">
    <source>
        <dbReference type="EMBL" id="MBB4445832.1"/>
    </source>
</evidence>
<feature type="transmembrane region" description="Helical" evidence="8">
    <location>
        <begin position="282"/>
        <end position="300"/>
    </location>
</feature>
<gene>
    <name evidence="11" type="ORF">GGE31_001614</name>
    <name evidence="10" type="ORF">GGE33_000171</name>
    <name evidence="12" type="ORF">GGE35_001614</name>
</gene>
<evidence type="ECO:0000313" key="10">
    <source>
        <dbReference type="EMBL" id="MBB4346463.1"/>
    </source>
</evidence>
<dbReference type="FunFam" id="1.20.1250.20:FF:000300">
    <property type="entry name" value="Dicarboxylate MFS transporter"/>
    <property type="match status" value="1"/>
</dbReference>
<feature type="transmembrane region" description="Helical" evidence="8">
    <location>
        <begin position="114"/>
        <end position="134"/>
    </location>
</feature>
<keyword evidence="3" id="KW-1003">Cell membrane</keyword>
<dbReference type="PROSITE" id="PS50850">
    <property type="entry name" value="MFS"/>
    <property type="match status" value="1"/>
</dbReference>
<evidence type="ECO:0000313" key="13">
    <source>
        <dbReference type="Proteomes" id="UP000520770"/>
    </source>
</evidence>
<comment type="subcellular location">
    <subcellularLocation>
        <location evidence="1">Cell membrane</location>
        <topology evidence="1">Multi-pass membrane protein</topology>
    </subcellularLocation>
</comment>
<dbReference type="GO" id="GO:0005886">
    <property type="term" value="C:plasma membrane"/>
    <property type="evidence" value="ECO:0007669"/>
    <property type="project" value="UniProtKB-SubCell"/>
</dbReference>
<name>A0A7W6S3D0_9HYPH</name>
<keyword evidence="4 8" id="KW-0812">Transmembrane</keyword>
<dbReference type="EMBL" id="JACIHM010000001">
    <property type="protein sequence ID" value="MBB4445832.1"/>
    <property type="molecule type" value="Genomic_DNA"/>
</dbReference>
<dbReference type="SUPFAM" id="SSF103473">
    <property type="entry name" value="MFS general substrate transporter"/>
    <property type="match status" value="1"/>
</dbReference>
<dbReference type="AlphaFoldDB" id="A0A7W6S3D0"/>
<organism evidence="10 13">
    <name type="scientific">Aliirhizobium cellulosilyticum</name>
    <dbReference type="NCBI Taxonomy" id="393664"/>
    <lineage>
        <taxon>Bacteria</taxon>
        <taxon>Pseudomonadati</taxon>
        <taxon>Pseudomonadota</taxon>
        <taxon>Alphaproteobacteria</taxon>
        <taxon>Hyphomicrobiales</taxon>
        <taxon>Rhizobiaceae</taxon>
        <taxon>Aliirhizobium</taxon>
    </lineage>
</organism>
<dbReference type="InterPro" id="IPR005828">
    <property type="entry name" value="MFS_sugar_transport-like"/>
</dbReference>
<dbReference type="Proteomes" id="UP000524535">
    <property type="component" value="Unassembled WGS sequence"/>
</dbReference>
<evidence type="ECO:0000313" key="14">
    <source>
        <dbReference type="Proteomes" id="UP000524535"/>
    </source>
</evidence>
<evidence type="ECO:0000256" key="2">
    <source>
        <dbReference type="ARBA" id="ARBA00022448"/>
    </source>
</evidence>
<keyword evidence="6 8" id="KW-1133">Transmembrane helix</keyword>
<feature type="transmembrane region" description="Helical" evidence="8">
    <location>
        <begin position="337"/>
        <end position="358"/>
    </location>
</feature>
<feature type="transmembrane region" description="Helical" evidence="8">
    <location>
        <begin position="155"/>
        <end position="178"/>
    </location>
</feature>
<dbReference type="Proteomes" id="UP000520770">
    <property type="component" value="Unassembled WGS sequence"/>
</dbReference>
<evidence type="ECO:0000256" key="8">
    <source>
        <dbReference type="SAM" id="Phobius"/>
    </source>
</evidence>